<organism evidence="3 4">
    <name type="scientific">Actinoallomurus oryzae</name>
    <dbReference type="NCBI Taxonomy" id="502180"/>
    <lineage>
        <taxon>Bacteria</taxon>
        <taxon>Bacillati</taxon>
        <taxon>Actinomycetota</taxon>
        <taxon>Actinomycetes</taxon>
        <taxon>Streptosporangiales</taxon>
        <taxon>Thermomonosporaceae</taxon>
        <taxon>Actinoallomurus</taxon>
    </lineage>
</organism>
<dbReference type="RefSeq" id="WP_345470169.1">
    <property type="nucleotide sequence ID" value="NZ_BAABHF010000039.1"/>
</dbReference>
<proteinExistence type="predicted"/>
<reference evidence="4" key="1">
    <citation type="journal article" date="2019" name="Int. J. Syst. Evol. Microbiol.">
        <title>The Global Catalogue of Microorganisms (GCM) 10K type strain sequencing project: providing services to taxonomists for standard genome sequencing and annotation.</title>
        <authorList>
            <consortium name="The Broad Institute Genomics Platform"/>
            <consortium name="The Broad Institute Genome Sequencing Center for Infectious Disease"/>
            <person name="Wu L."/>
            <person name="Ma J."/>
        </authorList>
    </citation>
    <scope>NUCLEOTIDE SEQUENCE [LARGE SCALE GENOMIC DNA]</scope>
    <source>
        <strain evidence="4">JCM 17933</strain>
    </source>
</reference>
<evidence type="ECO:0000256" key="1">
    <source>
        <dbReference type="SAM" id="MobiDB-lite"/>
    </source>
</evidence>
<feature type="region of interest" description="Disordered" evidence="1">
    <location>
        <begin position="63"/>
        <end position="87"/>
    </location>
</feature>
<feature type="transmembrane region" description="Helical" evidence="2">
    <location>
        <begin position="41"/>
        <end position="63"/>
    </location>
</feature>
<evidence type="ECO:0000256" key="2">
    <source>
        <dbReference type="SAM" id="Phobius"/>
    </source>
</evidence>
<keyword evidence="4" id="KW-1185">Reference proteome</keyword>
<evidence type="ECO:0008006" key="5">
    <source>
        <dbReference type="Google" id="ProtNLM"/>
    </source>
</evidence>
<evidence type="ECO:0000313" key="3">
    <source>
        <dbReference type="EMBL" id="GAA4506620.1"/>
    </source>
</evidence>
<dbReference type="SUPFAM" id="SSF82171">
    <property type="entry name" value="DPP6 N-terminal domain-like"/>
    <property type="match status" value="1"/>
</dbReference>
<dbReference type="Proteomes" id="UP001500503">
    <property type="component" value="Unassembled WGS sequence"/>
</dbReference>
<dbReference type="InterPro" id="IPR015943">
    <property type="entry name" value="WD40/YVTN_repeat-like_dom_sf"/>
</dbReference>
<keyword evidence="2" id="KW-0812">Transmembrane</keyword>
<gene>
    <name evidence="3" type="ORF">GCM10023191_063970</name>
</gene>
<evidence type="ECO:0000313" key="4">
    <source>
        <dbReference type="Proteomes" id="UP001500503"/>
    </source>
</evidence>
<keyword evidence="2" id="KW-1133">Transmembrane helix</keyword>
<sequence>MNTETYVRKVLDEWSAEARVPPGLADRALGRRRAGRRITKAVLVAAAVMALIVVAGVTVGVQVGPHPTTARPRPTDTSLRTDPNDAPPQRLVAAGQVAVSAYYVGHGDPRKFTRTWYLYNTSTGTYQKVPWGWVDVAPGLRQAAVLDGPLPTTRLGFINMKTHRVTRWITLRAAAGGLAWSPDGRRLLVTTYARNPDAMGAPGTGARTGFIVVDAKTGEAHFHSLLYDPENPNTRQDFNWSRDGKLIWAPRLQVPSKVFYDLNGAQRPAPPHEDQTLQQAGLSPNGRYLATEGTPPGPQTAVTDVTTGRKVATQPVEQLLAWADDTHLIAKGCDPKQCRGKGEFHNRLLLVSVDGKTIIPLTGYRNGGWVPLFTHR</sequence>
<dbReference type="Gene3D" id="2.130.10.10">
    <property type="entry name" value="YVTN repeat-like/Quinoprotein amine dehydrogenase"/>
    <property type="match status" value="1"/>
</dbReference>
<name>A0ABP8QN99_9ACTN</name>
<comment type="caution">
    <text evidence="3">The sequence shown here is derived from an EMBL/GenBank/DDBJ whole genome shotgun (WGS) entry which is preliminary data.</text>
</comment>
<protein>
    <recommendedName>
        <fullName evidence="5">WD40 repeat domain-containing protein</fullName>
    </recommendedName>
</protein>
<keyword evidence="2" id="KW-0472">Membrane</keyword>
<accession>A0ABP8QN99</accession>
<dbReference type="EMBL" id="BAABHF010000039">
    <property type="protein sequence ID" value="GAA4506620.1"/>
    <property type="molecule type" value="Genomic_DNA"/>
</dbReference>